<proteinExistence type="predicted"/>
<keyword evidence="2" id="KW-1185">Reference proteome</keyword>
<gene>
    <name evidence="1" type="ORF">MLD38_004787</name>
</gene>
<evidence type="ECO:0000313" key="2">
    <source>
        <dbReference type="Proteomes" id="UP001057402"/>
    </source>
</evidence>
<accession>A0ACB9S622</accession>
<sequence>MMGSVSGSGHSTLLRKLPGLMMLRPVGSVARRPKSISLKATRARNQGGSLKSVAQKRVSKAIPEEVQPNRNQNFGLVNGGVDDAHYSSLCFMEEKPPMSESGYANAFATSGSADGAKPFASADNGHVLFSSDQGSNSFDCSDFPWGDYGSRTPDVSSVLSATLETDGST</sequence>
<comment type="caution">
    <text evidence="1">The sequence shown here is derived from an EMBL/GenBank/DDBJ whole genome shotgun (WGS) entry which is preliminary data.</text>
</comment>
<reference evidence="2" key="1">
    <citation type="journal article" date="2023" name="Front. Plant Sci.">
        <title>Chromosomal-level genome assembly of Melastoma candidum provides insights into trichome evolution.</title>
        <authorList>
            <person name="Zhong Y."/>
            <person name="Wu W."/>
            <person name="Sun C."/>
            <person name="Zou P."/>
            <person name="Liu Y."/>
            <person name="Dai S."/>
            <person name="Zhou R."/>
        </authorList>
    </citation>
    <scope>NUCLEOTIDE SEQUENCE [LARGE SCALE GENOMIC DNA]</scope>
</reference>
<organism evidence="1 2">
    <name type="scientific">Melastoma candidum</name>
    <dbReference type="NCBI Taxonomy" id="119954"/>
    <lineage>
        <taxon>Eukaryota</taxon>
        <taxon>Viridiplantae</taxon>
        <taxon>Streptophyta</taxon>
        <taxon>Embryophyta</taxon>
        <taxon>Tracheophyta</taxon>
        <taxon>Spermatophyta</taxon>
        <taxon>Magnoliopsida</taxon>
        <taxon>eudicotyledons</taxon>
        <taxon>Gunneridae</taxon>
        <taxon>Pentapetalae</taxon>
        <taxon>rosids</taxon>
        <taxon>malvids</taxon>
        <taxon>Myrtales</taxon>
        <taxon>Melastomataceae</taxon>
        <taxon>Melastomatoideae</taxon>
        <taxon>Melastomateae</taxon>
        <taxon>Melastoma</taxon>
    </lineage>
</organism>
<evidence type="ECO:0000313" key="1">
    <source>
        <dbReference type="EMBL" id="KAI4386911.1"/>
    </source>
</evidence>
<dbReference type="EMBL" id="CM042881">
    <property type="protein sequence ID" value="KAI4386911.1"/>
    <property type="molecule type" value="Genomic_DNA"/>
</dbReference>
<dbReference type="Proteomes" id="UP001057402">
    <property type="component" value="Chromosome 2"/>
</dbReference>
<protein>
    <submittedName>
        <fullName evidence="1">Uncharacterized protein</fullName>
    </submittedName>
</protein>
<name>A0ACB9S622_9MYRT</name>